<dbReference type="InterPro" id="IPR011010">
    <property type="entry name" value="DNA_brk_join_enz"/>
</dbReference>
<dbReference type="PROSITE" id="PS51900">
    <property type="entry name" value="CB"/>
    <property type="match status" value="1"/>
</dbReference>
<dbReference type="GO" id="GO:0015074">
    <property type="term" value="P:DNA integration"/>
    <property type="evidence" value="ECO:0007669"/>
    <property type="project" value="UniProtKB-KW"/>
</dbReference>
<dbReference type="Pfam" id="PF02899">
    <property type="entry name" value="Phage_int_SAM_1"/>
    <property type="match status" value="1"/>
</dbReference>
<dbReference type="PANTHER" id="PTHR30349:SF41">
    <property type="entry name" value="INTEGRASE_RECOMBINASE PROTEIN MJ0367-RELATED"/>
    <property type="match status" value="1"/>
</dbReference>
<evidence type="ECO:0000256" key="5">
    <source>
        <dbReference type="SAM" id="MobiDB-lite"/>
    </source>
</evidence>
<dbReference type="InterPro" id="IPR044068">
    <property type="entry name" value="CB"/>
</dbReference>
<dbReference type="PANTHER" id="PTHR30349">
    <property type="entry name" value="PHAGE INTEGRASE-RELATED"/>
    <property type="match status" value="1"/>
</dbReference>
<dbReference type="InterPro" id="IPR002104">
    <property type="entry name" value="Integrase_catalytic"/>
</dbReference>
<comment type="caution">
    <text evidence="8">The sequence shown here is derived from an EMBL/GenBank/DDBJ whole genome shotgun (WGS) entry which is preliminary data.</text>
</comment>
<keyword evidence="1" id="KW-0229">DNA integration</keyword>
<evidence type="ECO:0000256" key="1">
    <source>
        <dbReference type="ARBA" id="ARBA00022908"/>
    </source>
</evidence>
<evidence type="ECO:0000256" key="2">
    <source>
        <dbReference type="ARBA" id="ARBA00023125"/>
    </source>
</evidence>
<dbReference type="AlphaFoldDB" id="A0A830G0E9"/>
<dbReference type="Proteomes" id="UP000614609">
    <property type="component" value="Unassembled WGS sequence"/>
</dbReference>
<reference evidence="9" key="3">
    <citation type="submission" date="2021-03" db="EMBL/GenBank/DDBJ databases">
        <title>Genomic Encyclopedia of Type Strains, Phase IV (KMG-IV): sequencing the most valuable type-strain genomes for metagenomic binning, comparative biology and taxonomic classification.</title>
        <authorList>
            <person name="Goeker M."/>
        </authorList>
    </citation>
    <scope>NUCLEOTIDE SEQUENCE</scope>
    <source>
        <strain evidence="9">DSM 22443</strain>
    </source>
</reference>
<accession>A0A830G0E9</accession>
<protein>
    <submittedName>
        <fullName evidence="8">Integrase</fullName>
    </submittedName>
</protein>
<keyword evidence="3" id="KW-0233">DNA recombination</keyword>
<proteinExistence type="predicted"/>
<dbReference type="Proteomes" id="UP000765891">
    <property type="component" value="Unassembled WGS sequence"/>
</dbReference>
<sequence length="345" mass="39484">MTRDLDSLDPETGVEMYLEARRDEISADTLQSHRYRLDAFIQWCEENDIENLNELGGRDLYEYRIWRREGNGGNREPIAAVTLRGQLSTLRAFLRFAADVDAVPSTLREKVPLPTVSGGEDVSETTLKPERAEDILDYLERYEYASRNHVTLLLMWHTGARIGALRGLNLADVSLDGNDPGLQFVHRPGEDCPLKNKEKGERWNAISPRVARTLRDYVNGPRNDVVDEYGNEPLLTTCYGRPHTSTLRDTLYTITRPCWRNCPCPHDRDPAECEATDAARASNCPSSRSPHDVRSGRVTAYRREDVPRRIVSDRLDASEGILDKHYDRRSAREKSEQRRNYLPDL</sequence>
<dbReference type="InterPro" id="IPR050090">
    <property type="entry name" value="Tyrosine_recombinase_XerCD"/>
</dbReference>
<dbReference type="EMBL" id="BMOO01000004">
    <property type="protein sequence ID" value="GGM69216.1"/>
    <property type="molecule type" value="Genomic_DNA"/>
</dbReference>
<dbReference type="RefSeq" id="WP_229732353.1">
    <property type="nucleotide sequence ID" value="NZ_BMOO01000004.1"/>
</dbReference>
<keyword evidence="10" id="KW-1185">Reference proteome</keyword>
<dbReference type="PROSITE" id="PS51898">
    <property type="entry name" value="TYR_RECOMBINASE"/>
    <property type="match status" value="1"/>
</dbReference>
<feature type="region of interest" description="Disordered" evidence="5">
    <location>
        <begin position="280"/>
        <end position="299"/>
    </location>
</feature>
<name>A0A830G0E9_9EURY</name>
<dbReference type="InterPro" id="IPR013762">
    <property type="entry name" value="Integrase-like_cat_sf"/>
</dbReference>
<dbReference type="Gene3D" id="1.10.150.130">
    <property type="match status" value="1"/>
</dbReference>
<evidence type="ECO:0000313" key="10">
    <source>
        <dbReference type="Proteomes" id="UP000614609"/>
    </source>
</evidence>
<evidence type="ECO:0000259" key="6">
    <source>
        <dbReference type="PROSITE" id="PS51898"/>
    </source>
</evidence>
<feature type="domain" description="Core-binding (CB)" evidence="7">
    <location>
        <begin position="8"/>
        <end position="98"/>
    </location>
</feature>
<dbReference type="InterPro" id="IPR004107">
    <property type="entry name" value="Integrase_SAM-like_N"/>
</dbReference>
<evidence type="ECO:0000313" key="9">
    <source>
        <dbReference type="EMBL" id="MBP1955069.1"/>
    </source>
</evidence>
<reference evidence="8" key="1">
    <citation type="journal article" date="2014" name="Int. J. Syst. Evol. Microbiol.">
        <title>Complete genome sequence of Corynebacterium casei LMG S-19264T (=DSM 44701T), isolated from a smear-ripened cheese.</title>
        <authorList>
            <consortium name="US DOE Joint Genome Institute (JGI-PGF)"/>
            <person name="Walter F."/>
            <person name="Albersmeier A."/>
            <person name="Kalinowski J."/>
            <person name="Ruckert C."/>
        </authorList>
    </citation>
    <scope>NUCLEOTIDE SEQUENCE</scope>
    <source>
        <strain evidence="8">JCM 16108</strain>
    </source>
</reference>
<dbReference type="Gene3D" id="1.10.443.10">
    <property type="entry name" value="Intergrase catalytic core"/>
    <property type="match status" value="1"/>
</dbReference>
<evidence type="ECO:0000313" key="8">
    <source>
        <dbReference type="EMBL" id="GGM69216.1"/>
    </source>
</evidence>
<feature type="compositionally biased region" description="Basic and acidic residues" evidence="5">
    <location>
        <begin position="289"/>
        <end position="299"/>
    </location>
</feature>
<dbReference type="GO" id="GO:0003677">
    <property type="term" value="F:DNA binding"/>
    <property type="evidence" value="ECO:0007669"/>
    <property type="project" value="UniProtKB-UniRule"/>
</dbReference>
<organism evidence="8 10">
    <name type="scientific">Halarchaeum rubridurum</name>
    <dbReference type="NCBI Taxonomy" id="489911"/>
    <lineage>
        <taxon>Archaea</taxon>
        <taxon>Methanobacteriati</taxon>
        <taxon>Methanobacteriota</taxon>
        <taxon>Stenosarchaea group</taxon>
        <taxon>Halobacteria</taxon>
        <taxon>Halobacteriales</taxon>
        <taxon>Halobacteriaceae</taxon>
    </lineage>
</organism>
<dbReference type="EMBL" id="JAGGKO010000003">
    <property type="protein sequence ID" value="MBP1955069.1"/>
    <property type="molecule type" value="Genomic_DNA"/>
</dbReference>
<keyword evidence="2 4" id="KW-0238">DNA-binding</keyword>
<evidence type="ECO:0000256" key="3">
    <source>
        <dbReference type="ARBA" id="ARBA00023172"/>
    </source>
</evidence>
<gene>
    <name evidence="8" type="ORF">GCM10009017_19250</name>
    <name evidence="9" type="ORF">J2752_001981</name>
</gene>
<dbReference type="InterPro" id="IPR010998">
    <property type="entry name" value="Integrase_recombinase_N"/>
</dbReference>
<dbReference type="CDD" id="cd00397">
    <property type="entry name" value="DNA_BRE_C"/>
    <property type="match status" value="1"/>
</dbReference>
<dbReference type="GO" id="GO:0006310">
    <property type="term" value="P:DNA recombination"/>
    <property type="evidence" value="ECO:0007669"/>
    <property type="project" value="UniProtKB-KW"/>
</dbReference>
<evidence type="ECO:0000259" key="7">
    <source>
        <dbReference type="PROSITE" id="PS51900"/>
    </source>
</evidence>
<evidence type="ECO:0000256" key="4">
    <source>
        <dbReference type="PROSITE-ProRule" id="PRU01248"/>
    </source>
</evidence>
<reference evidence="8" key="2">
    <citation type="submission" date="2020-09" db="EMBL/GenBank/DDBJ databases">
        <authorList>
            <person name="Sun Q."/>
            <person name="Ohkuma M."/>
        </authorList>
    </citation>
    <scope>NUCLEOTIDE SEQUENCE</scope>
    <source>
        <strain evidence="8">JCM 16108</strain>
    </source>
</reference>
<dbReference type="SUPFAM" id="SSF56349">
    <property type="entry name" value="DNA breaking-rejoining enzymes"/>
    <property type="match status" value="1"/>
</dbReference>
<feature type="domain" description="Tyr recombinase" evidence="6">
    <location>
        <begin position="122"/>
        <end position="339"/>
    </location>
</feature>